<proteinExistence type="predicted"/>
<name>A0ABV4F6E4_BRAEL</name>
<reference evidence="1 2" key="1">
    <citation type="submission" date="2024-07" db="EMBL/GenBank/DDBJ databases">
        <title>Genomic Encyclopedia of Type Strains, Phase V (KMG-V): Genome sequencing to study the core and pangenomes of soil and plant-associated prokaryotes.</title>
        <authorList>
            <person name="Whitman W."/>
        </authorList>
    </citation>
    <scope>NUCLEOTIDE SEQUENCE [LARGE SCALE GENOMIC DNA]</scope>
    <source>
        <strain evidence="1 2">USDA 415</strain>
    </source>
</reference>
<comment type="caution">
    <text evidence="1">The sequence shown here is derived from an EMBL/GenBank/DDBJ whole genome shotgun (WGS) entry which is preliminary data.</text>
</comment>
<evidence type="ECO:0000313" key="1">
    <source>
        <dbReference type="EMBL" id="MEY9318694.1"/>
    </source>
</evidence>
<sequence length="113" mass="12288">MCVSRLLVISNGLSFIKLSAVMRALSELNCVLEIGSFHVSGTISPKYERQYDAPDYCADEPRLARNEAQWATAGGLNGGRHRTPIKTSAETAATAACARKVAAKIWGVQRYMV</sequence>
<keyword evidence="2" id="KW-1185">Reference proteome</keyword>
<dbReference type="Proteomes" id="UP001565471">
    <property type="component" value="Unassembled WGS sequence"/>
</dbReference>
<dbReference type="EMBL" id="JBGBZA010000002">
    <property type="protein sequence ID" value="MEY9318694.1"/>
    <property type="molecule type" value="Genomic_DNA"/>
</dbReference>
<organism evidence="1 2">
    <name type="scientific">Bradyrhizobium elkanii</name>
    <dbReference type="NCBI Taxonomy" id="29448"/>
    <lineage>
        <taxon>Bacteria</taxon>
        <taxon>Pseudomonadati</taxon>
        <taxon>Pseudomonadota</taxon>
        <taxon>Alphaproteobacteria</taxon>
        <taxon>Hyphomicrobiales</taxon>
        <taxon>Nitrobacteraceae</taxon>
        <taxon>Bradyrhizobium</taxon>
    </lineage>
</organism>
<gene>
    <name evidence="1" type="ORF">ABIF29_005493</name>
</gene>
<dbReference type="RefSeq" id="WP_075968264.1">
    <property type="nucleotide sequence ID" value="NZ_CP126026.1"/>
</dbReference>
<evidence type="ECO:0000313" key="2">
    <source>
        <dbReference type="Proteomes" id="UP001565471"/>
    </source>
</evidence>
<protein>
    <submittedName>
        <fullName evidence="1">Uncharacterized protein</fullName>
    </submittedName>
</protein>
<accession>A0ABV4F6E4</accession>